<keyword evidence="1" id="KW-0732">Signal</keyword>
<dbReference type="Gene3D" id="3.40.50.850">
    <property type="entry name" value="Isochorismatase-like"/>
    <property type="match status" value="1"/>
</dbReference>
<proteinExistence type="predicted"/>
<accession>A0A517PY35</accession>
<keyword evidence="4" id="KW-1185">Reference proteome</keyword>
<feature type="domain" description="Isochorismatase-like" evidence="2">
    <location>
        <begin position="267"/>
        <end position="320"/>
    </location>
</feature>
<evidence type="ECO:0000313" key="3">
    <source>
        <dbReference type="EMBL" id="QDT24242.1"/>
    </source>
</evidence>
<evidence type="ECO:0000313" key="4">
    <source>
        <dbReference type="Proteomes" id="UP000320421"/>
    </source>
</evidence>
<dbReference type="OrthoDB" id="248528at2"/>
<reference evidence="3 4" key="1">
    <citation type="submission" date="2019-02" db="EMBL/GenBank/DDBJ databases">
        <title>Deep-cultivation of Planctomycetes and their phenomic and genomic characterization uncovers novel biology.</title>
        <authorList>
            <person name="Wiegand S."/>
            <person name="Jogler M."/>
            <person name="Boedeker C."/>
            <person name="Pinto D."/>
            <person name="Vollmers J."/>
            <person name="Rivas-Marin E."/>
            <person name="Kohn T."/>
            <person name="Peeters S.H."/>
            <person name="Heuer A."/>
            <person name="Rast P."/>
            <person name="Oberbeckmann S."/>
            <person name="Bunk B."/>
            <person name="Jeske O."/>
            <person name="Meyerdierks A."/>
            <person name="Storesund J.E."/>
            <person name="Kallscheuer N."/>
            <person name="Luecker S."/>
            <person name="Lage O.M."/>
            <person name="Pohl T."/>
            <person name="Merkel B.J."/>
            <person name="Hornburger P."/>
            <person name="Mueller R.-W."/>
            <person name="Bruemmer F."/>
            <person name="Labrenz M."/>
            <person name="Spormann A.M."/>
            <person name="Op den Camp H."/>
            <person name="Overmann J."/>
            <person name="Amann R."/>
            <person name="Jetten M.S.M."/>
            <person name="Mascher T."/>
            <person name="Medema M.H."/>
            <person name="Devos D.P."/>
            <person name="Kaster A.-K."/>
            <person name="Ovreas L."/>
            <person name="Rohde M."/>
            <person name="Galperin M.Y."/>
            <person name="Jogler C."/>
        </authorList>
    </citation>
    <scope>NUCLEOTIDE SEQUENCE [LARGE SCALE GENOMIC DNA]</scope>
    <source>
        <strain evidence="3 4">HG66A1</strain>
    </source>
</reference>
<dbReference type="RefSeq" id="WP_145192785.1">
    <property type="nucleotide sequence ID" value="NZ_CP036266.1"/>
</dbReference>
<organism evidence="3 4">
    <name type="scientific">Gimesia chilikensis</name>
    <dbReference type="NCBI Taxonomy" id="2605989"/>
    <lineage>
        <taxon>Bacteria</taxon>
        <taxon>Pseudomonadati</taxon>
        <taxon>Planctomycetota</taxon>
        <taxon>Planctomycetia</taxon>
        <taxon>Planctomycetales</taxon>
        <taxon>Planctomycetaceae</taxon>
        <taxon>Gimesia</taxon>
    </lineage>
</organism>
<dbReference type="SUPFAM" id="SSF52499">
    <property type="entry name" value="Isochorismatase-like hydrolases"/>
    <property type="match status" value="1"/>
</dbReference>
<feature type="signal peptide" evidence="1">
    <location>
        <begin position="1"/>
        <end position="23"/>
    </location>
</feature>
<protein>
    <submittedName>
        <fullName evidence="3">Isochorismatase family protein</fullName>
    </submittedName>
</protein>
<dbReference type="AlphaFoldDB" id="A0A517PY35"/>
<feature type="chain" id="PRO_5022010947" evidence="1">
    <location>
        <begin position="24"/>
        <end position="353"/>
    </location>
</feature>
<dbReference type="Pfam" id="PF00857">
    <property type="entry name" value="Isochorismatase"/>
    <property type="match status" value="1"/>
</dbReference>
<evidence type="ECO:0000256" key="1">
    <source>
        <dbReference type="SAM" id="SignalP"/>
    </source>
</evidence>
<name>A0A517PY35_9PLAN</name>
<gene>
    <name evidence="3" type="ORF">HG66A1_60740</name>
</gene>
<dbReference type="Proteomes" id="UP000320421">
    <property type="component" value="Chromosome"/>
</dbReference>
<dbReference type="InterPro" id="IPR000868">
    <property type="entry name" value="Isochorismatase-like_dom"/>
</dbReference>
<evidence type="ECO:0000259" key="2">
    <source>
        <dbReference type="Pfam" id="PF00857"/>
    </source>
</evidence>
<dbReference type="EMBL" id="CP036266">
    <property type="protein sequence ID" value="QDT24242.1"/>
    <property type="molecule type" value="Genomic_DNA"/>
</dbReference>
<dbReference type="InterPro" id="IPR036380">
    <property type="entry name" value="Isochorismatase-like_sf"/>
</dbReference>
<sequence length="353" mass="39927" precursor="true">MKFLSLMALSLISHSLVIHPVWAGDEPRIYQNTLQPIKNAKPLLADHSEFVQPIEESRRFESPLLVDDADADLSVRAWRFSYNARGIIEMPNRISIQKTAVIMVHPWGIDDGQGWQTPEPAGAADFCTPEKNHLAGRHTREVIDPFLKRMRKQNALIMYSLIGKVDPIRKKLYRTFDYNPTSEERAQARKDLAQQLKSLPYRGKPLPVQITLSQEQPVIDYFKQFSGLSAGDHFNGKGFWDVPVPVTADITVHDDDVLIFDREGYAPLKEFLKKQGIRHVLLTGYATDMCFCKTTAGYENLSQDFNVFLVGDATLATFPANSSPRYATNAHISFASLNHLITQVSWIKPINSD</sequence>